<reference evidence="9 10" key="1">
    <citation type="submission" date="2019-09" db="EMBL/GenBank/DDBJ databases">
        <title>Draft genome sequence of 3 type strains from the CCUG.</title>
        <authorList>
            <person name="Pineiro-Iglesias B."/>
            <person name="Tunovic T."/>
            <person name="Unosson C."/>
            <person name="Inganas E."/>
            <person name="Ohlen M."/>
            <person name="Cardew S."/>
            <person name="Jensie-Markopoulos S."/>
            <person name="Salva-Serra F."/>
            <person name="Jaen-Luchoro D."/>
            <person name="Karlsson R."/>
            <person name="Svensson-Stadler L."/>
            <person name="Chun J."/>
            <person name="Moore E."/>
        </authorList>
    </citation>
    <scope>NUCLEOTIDE SEQUENCE [LARGE SCALE GENOMIC DNA]</scope>
    <source>
        <strain evidence="9 10">CCUG 65427</strain>
    </source>
</reference>
<dbReference type="GO" id="GO:0006508">
    <property type="term" value="P:proteolysis"/>
    <property type="evidence" value="ECO:0007669"/>
    <property type="project" value="UniProtKB-KW"/>
</dbReference>
<evidence type="ECO:0000259" key="7">
    <source>
        <dbReference type="PROSITE" id="PS50151"/>
    </source>
</evidence>
<dbReference type="InterPro" id="IPR019489">
    <property type="entry name" value="Clp_ATPase_C"/>
</dbReference>
<dbReference type="Gene3D" id="3.40.50.300">
    <property type="entry name" value="P-loop containing nucleotide triphosphate hydrolases"/>
    <property type="match status" value="2"/>
</dbReference>
<dbReference type="InterPro" id="IPR041546">
    <property type="entry name" value="ClpA/ClpB_AAA_lid"/>
</dbReference>
<dbReference type="PROSITE" id="PS51903">
    <property type="entry name" value="CLP_R"/>
    <property type="match status" value="1"/>
</dbReference>
<dbReference type="FunFam" id="3.40.50.300:FF:000025">
    <property type="entry name" value="ATP-dependent Clp protease subunit"/>
    <property type="match status" value="1"/>
</dbReference>
<protein>
    <submittedName>
        <fullName evidence="9">ATP-dependent Clp protease ATP-binding subunit</fullName>
    </submittedName>
</protein>
<keyword evidence="3 6" id="KW-0067">ATP-binding</keyword>
<dbReference type="Pfam" id="PF07724">
    <property type="entry name" value="AAA_2"/>
    <property type="match status" value="1"/>
</dbReference>
<dbReference type="CDD" id="cd00009">
    <property type="entry name" value="AAA"/>
    <property type="match status" value="1"/>
</dbReference>
<dbReference type="InterPro" id="IPR001270">
    <property type="entry name" value="ClpA/B"/>
</dbReference>
<dbReference type="Gene3D" id="1.10.1780.10">
    <property type="entry name" value="Clp, N-terminal domain"/>
    <property type="match status" value="1"/>
</dbReference>
<evidence type="ECO:0000259" key="8">
    <source>
        <dbReference type="PROSITE" id="PS51903"/>
    </source>
</evidence>
<dbReference type="PROSITE" id="PS00870">
    <property type="entry name" value="CLPAB_1"/>
    <property type="match status" value="1"/>
</dbReference>
<dbReference type="AlphaFoldDB" id="A0A833FFJ8"/>
<dbReference type="FunFam" id="3.40.50.300:FF:000010">
    <property type="entry name" value="Chaperone clpB 1, putative"/>
    <property type="match status" value="1"/>
</dbReference>
<dbReference type="PRINTS" id="PR00300">
    <property type="entry name" value="CLPPROTEASEA"/>
</dbReference>
<dbReference type="GO" id="GO:0016887">
    <property type="term" value="F:ATP hydrolysis activity"/>
    <property type="evidence" value="ECO:0007669"/>
    <property type="project" value="InterPro"/>
</dbReference>
<dbReference type="InterPro" id="IPR050130">
    <property type="entry name" value="ClpA_ClpB"/>
</dbReference>
<dbReference type="Gene3D" id="4.10.860.10">
    <property type="entry name" value="UVR domain"/>
    <property type="match status" value="1"/>
</dbReference>
<dbReference type="Pfam" id="PF17871">
    <property type="entry name" value="AAA_lid_9"/>
    <property type="match status" value="1"/>
</dbReference>
<keyword evidence="9" id="KW-0645">Protease</keyword>
<comment type="similarity">
    <text evidence="6">Belongs to the ClpA/ClpB family.</text>
</comment>
<dbReference type="PROSITE" id="PS00871">
    <property type="entry name" value="CLPAB_2"/>
    <property type="match status" value="1"/>
</dbReference>
<dbReference type="InterPro" id="IPR028299">
    <property type="entry name" value="ClpA/B_CS2"/>
</dbReference>
<dbReference type="Pfam" id="PF00004">
    <property type="entry name" value="AAA"/>
    <property type="match status" value="1"/>
</dbReference>
<evidence type="ECO:0000256" key="3">
    <source>
        <dbReference type="ARBA" id="ARBA00022840"/>
    </source>
</evidence>
<dbReference type="InterPro" id="IPR003593">
    <property type="entry name" value="AAA+_ATPase"/>
</dbReference>
<keyword evidence="2 6" id="KW-0547">Nucleotide-binding</keyword>
<evidence type="ECO:0000256" key="5">
    <source>
        <dbReference type="PROSITE-ProRule" id="PRU01251"/>
    </source>
</evidence>
<dbReference type="RefSeq" id="WP_127008459.1">
    <property type="nucleotide sequence ID" value="NZ_DAWCUT010000002.1"/>
</dbReference>
<dbReference type="Pfam" id="PF10431">
    <property type="entry name" value="ClpB_D2-small"/>
    <property type="match status" value="1"/>
</dbReference>
<dbReference type="EMBL" id="WBKH01000003">
    <property type="protein sequence ID" value="KAB1479148.1"/>
    <property type="molecule type" value="Genomic_DNA"/>
</dbReference>
<dbReference type="Proteomes" id="UP000434554">
    <property type="component" value="Unassembled WGS sequence"/>
</dbReference>
<name>A0A833FFJ8_9FIRM</name>
<keyword evidence="9" id="KW-0378">Hydrolase</keyword>
<dbReference type="SUPFAM" id="SSF52540">
    <property type="entry name" value="P-loop containing nucleoside triphosphate hydrolases"/>
    <property type="match status" value="2"/>
</dbReference>
<feature type="domain" description="Clp R" evidence="8">
    <location>
        <begin position="2"/>
        <end position="142"/>
    </location>
</feature>
<dbReference type="CDD" id="cd19499">
    <property type="entry name" value="RecA-like_ClpB_Hsp104-like"/>
    <property type="match status" value="1"/>
</dbReference>
<dbReference type="InterPro" id="IPR036628">
    <property type="entry name" value="Clp_N_dom_sf"/>
</dbReference>
<dbReference type="GO" id="GO:0005737">
    <property type="term" value="C:cytoplasm"/>
    <property type="evidence" value="ECO:0007669"/>
    <property type="project" value="TreeGrafter"/>
</dbReference>
<dbReference type="InterPro" id="IPR027417">
    <property type="entry name" value="P-loop_NTPase"/>
</dbReference>
<feature type="domain" description="UVR" evidence="7">
    <location>
        <begin position="420"/>
        <end position="455"/>
    </location>
</feature>
<keyword evidence="1 5" id="KW-0677">Repeat</keyword>
<dbReference type="PANTHER" id="PTHR11638">
    <property type="entry name" value="ATP-DEPENDENT CLP PROTEASE"/>
    <property type="match status" value="1"/>
</dbReference>
<dbReference type="SMART" id="SM00382">
    <property type="entry name" value="AAA"/>
    <property type="match status" value="2"/>
</dbReference>
<dbReference type="InterPro" id="IPR004176">
    <property type="entry name" value="Clp_R_N"/>
</dbReference>
<evidence type="ECO:0000313" key="10">
    <source>
        <dbReference type="Proteomes" id="UP000434554"/>
    </source>
</evidence>
<dbReference type="SUPFAM" id="SSF81923">
    <property type="entry name" value="Double Clp-N motif"/>
    <property type="match status" value="1"/>
</dbReference>
<sequence length="816" mass="89393">MFERFTDGAQRALGIAQEKAKEFGHDYVGTEHLLLGLLEEDSVASKALHSLGLEDEVTEKAVLDAVGRGNSHSNELYITPRTKRVLQLAVGIANQMQHNYVGAEHLLLGILQDGDGVAVNVLYSMGIRSNDVVKAINNIYGSEQGGAEGAGNGSGSANGSSNLGDLKDFATDLNEVAKQGKIDPVIGRDNEINRVIQILSRRTKNNPVLIGEPGVGKTAIAEGLAQRIVSQNVPEILRNKRIISLSLTAMVAGAKYRGEFEERLKKAIDEVQKHDDMIIFIDELHTLIGAGASEGSMDAANILKPALARGTFQVIGATTLDEYKKHIEKDAALERRFQPVLVGEPSEEEALEILKGLRDRYEAFHKAKITDEALKAAVELSSRYISDRFLPDKAIDVMDEAASKVRMKVFTAPPDVKDLETRLADVRKEKEAAVTGQNYEEAAKLRDEEKKLVDEIEAKQAARSKEDEEKLVVTEDDIAAVVSQWSGVPVAKIAEEESERLLRLEDELHERVVGQDEAVVAVSKAVRRARAGLKDPKRPIGSFLFLGPTGVGKTELARALAANLFGDENAMIRLDMSEYMEKHTVSRLVGAPPGYVGYDEGGQLTDAVRRKPYSVILFDEVEKAHPDFFNILLQVLDDGRLTDNQGRTVDFRNTVIIMTSNLGSNFLKEDSAAMGFLAAKSKDDAKKNAESNFAEAKKNTLDAVKRHFRPEFLNRIDEMVVFHPLTGEDLGKIVNILLKDVTKRLAERDLALEVSPEALEVLVKEGSDFAYGARPLKRAIQRLVEDPISDLILKGDAPAGSVIKANVVDGDITMVV</sequence>
<dbReference type="SMART" id="SM01086">
    <property type="entry name" value="ClpB_D2-small"/>
    <property type="match status" value="1"/>
</dbReference>
<dbReference type="GO" id="GO:0005524">
    <property type="term" value="F:ATP binding"/>
    <property type="evidence" value="ECO:0007669"/>
    <property type="project" value="UniProtKB-KW"/>
</dbReference>
<evidence type="ECO:0000256" key="4">
    <source>
        <dbReference type="ARBA" id="ARBA00023186"/>
    </source>
</evidence>
<accession>A0A833FFJ8</accession>
<dbReference type="Pfam" id="PF02861">
    <property type="entry name" value="Clp_N"/>
    <property type="match status" value="1"/>
</dbReference>
<keyword evidence="4 6" id="KW-0143">Chaperone</keyword>
<comment type="caution">
    <text evidence="9">The sequence shown here is derived from an EMBL/GenBank/DDBJ whole genome shotgun (WGS) entry which is preliminary data.</text>
</comment>
<proteinExistence type="inferred from homology"/>
<evidence type="ECO:0000256" key="6">
    <source>
        <dbReference type="RuleBase" id="RU004432"/>
    </source>
</evidence>
<dbReference type="InterPro" id="IPR001943">
    <property type="entry name" value="UVR_dom"/>
</dbReference>
<dbReference type="PANTHER" id="PTHR11638:SF18">
    <property type="entry name" value="HEAT SHOCK PROTEIN 104"/>
    <property type="match status" value="1"/>
</dbReference>
<dbReference type="GeneID" id="83055726"/>
<dbReference type="InterPro" id="IPR018368">
    <property type="entry name" value="ClpA/B_CS1"/>
</dbReference>
<evidence type="ECO:0000256" key="2">
    <source>
        <dbReference type="ARBA" id="ARBA00022741"/>
    </source>
</evidence>
<dbReference type="Gene3D" id="1.10.8.60">
    <property type="match status" value="2"/>
</dbReference>
<dbReference type="GO" id="GO:0008233">
    <property type="term" value="F:peptidase activity"/>
    <property type="evidence" value="ECO:0007669"/>
    <property type="project" value="UniProtKB-KW"/>
</dbReference>
<dbReference type="PROSITE" id="PS50151">
    <property type="entry name" value="UVR"/>
    <property type="match status" value="1"/>
</dbReference>
<dbReference type="InterPro" id="IPR003959">
    <property type="entry name" value="ATPase_AAA_core"/>
</dbReference>
<organism evidence="9 10">
    <name type="scientific">Veillonella seminalis</name>
    <dbReference type="NCBI Taxonomy" id="1502943"/>
    <lineage>
        <taxon>Bacteria</taxon>
        <taxon>Bacillati</taxon>
        <taxon>Bacillota</taxon>
        <taxon>Negativicutes</taxon>
        <taxon>Veillonellales</taxon>
        <taxon>Veillonellaceae</taxon>
        <taxon>Veillonella</taxon>
    </lineage>
</organism>
<evidence type="ECO:0000256" key="1">
    <source>
        <dbReference type="ARBA" id="ARBA00022737"/>
    </source>
</evidence>
<gene>
    <name evidence="9" type="ORF">F8R14_03045</name>
</gene>
<dbReference type="GO" id="GO:0034605">
    <property type="term" value="P:cellular response to heat"/>
    <property type="evidence" value="ECO:0007669"/>
    <property type="project" value="TreeGrafter"/>
</dbReference>
<evidence type="ECO:0000313" key="9">
    <source>
        <dbReference type="EMBL" id="KAB1479148.1"/>
    </source>
</evidence>